<comment type="caution">
    <text evidence="3">The sequence shown here is derived from an EMBL/GenBank/DDBJ whole genome shotgun (WGS) entry which is preliminary data.</text>
</comment>
<dbReference type="EMBL" id="JAXCLW010000003">
    <property type="protein sequence ID" value="MDY0883726.1"/>
    <property type="molecule type" value="Genomic_DNA"/>
</dbReference>
<dbReference type="Gene3D" id="3.40.190.10">
    <property type="entry name" value="Periplasmic binding protein-like II"/>
    <property type="match status" value="2"/>
</dbReference>
<dbReference type="RefSeq" id="WP_320509175.1">
    <property type="nucleotide sequence ID" value="NZ_JAXCLW010000003.1"/>
</dbReference>
<dbReference type="Proteomes" id="UP001279642">
    <property type="component" value="Unassembled WGS sequence"/>
</dbReference>
<feature type="domain" description="LysR substrate-binding" evidence="2">
    <location>
        <begin position="9"/>
        <end position="168"/>
    </location>
</feature>
<evidence type="ECO:0000313" key="3">
    <source>
        <dbReference type="EMBL" id="MDY0883726.1"/>
    </source>
</evidence>
<evidence type="ECO:0000256" key="1">
    <source>
        <dbReference type="ARBA" id="ARBA00009437"/>
    </source>
</evidence>
<evidence type="ECO:0000313" key="4">
    <source>
        <dbReference type="Proteomes" id="UP001279642"/>
    </source>
</evidence>
<dbReference type="Pfam" id="PF03466">
    <property type="entry name" value="LysR_substrate"/>
    <property type="match status" value="1"/>
</dbReference>
<proteinExistence type="inferred from homology"/>
<sequence>MDLRIVATDRISNFQTDAVDLAVRYGRPPFGTGLKAELLFDEVIIALASPFVVEKLGKPDKGDNMVRYALLHDAHNFWPQFLDKALKRGLSAPTKNIRFNQTSLAIDAAIAGQGLALASRFFVEEDIATGRLVRVFPSELHVGAGFYIVAPRKPRHPIPVAAVTKWLFAEATK</sequence>
<evidence type="ECO:0000259" key="2">
    <source>
        <dbReference type="Pfam" id="PF03466"/>
    </source>
</evidence>
<dbReference type="PANTHER" id="PTHR30537">
    <property type="entry name" value="HTH-TYPE TRANSCRIPTIONAL REGULATOR"/>
    <property type="match status" value="1"/>
</dbReference>
<protein>
    <submittedName>
        <fullName evidence="3">LysR substrate-binding domain-containing protein</fullName>
    </submittedName>
</protein>
<dbReference type="SUPFAM" id="SSF53850">
    <property type="entry name" value="Periplasmic binding protein-like II"/>
    <property type="match status" value="1"/>
</dbReference>
<dbReference type="PANTHER" id="PTHR30537:SF5">
    <property type="entry name" value="HTH-TYPE TRANSCRIPTIONAL ACTIVATOR TTDR-RELATED"/>
    <property type="match status" value="1"/>
</dbReference>
<keyword evidence="4" id="KW-1185">Reference proteome</keyword>
<dbReference type="InterPro" id="IPR058163">
    <property type="entry name" value="LysR-type_TF_proteobact-type"/>
</dbReference>
<name>A0ABU5EBJ6_9PROT</name>
<reference evidence="3 4" key="1">
    <citation type="journal article" date="2016" name="Antonie Van Leeuwenhoek">
        <title>Dongia soli sp. nov., isolated from soil from Dokdo, Korea.</title>
        <authorList>
            <person name="Kim D.U."/>
            <person name="Lee H."/>
            <person name="Kim H."/>
            <person name="Kim S.G."/>
            <person name="Ka J.O."/>
        </authorList>
    </citation>
    <scope>NUCLEOTIDE SEQUENCE [LARGE SCALE GENOMIC DNA]</scope>
    <source>
        <strain evidence="3 4">D78</strain>
    </source>
</reference>
<gene>
    <name evidence="3" type="ORF">SMD27_12810</name>
</gene>
<accession>A0ABU5EBJ6</accession>
<organism evidence="3 4">
    <name type="scientific">Dongia soli</name>
    <dbReference type="NCBI Taxonomy" id="600628"/>
    <lineage>
        <taxon>Bacteria</taxon>
        <taxon>Pseudomonadati</taxon>
        <taxon>Pseudomonadota</taxon>
        <taxon>Alphaproteobacteria</taxon>
        <taxon>Rhodospirillales</taxon>
        <taxon>Dongiaceae</taxon>
        <taxon>Dongia</taxon>
    </lineage>
</organism>
<dbReference type="InterPro" id="IPR005119">
    <property type="entry name" value="LysR_subst-bd"/>
</dbReference>
<comment type="similarity">
    <text evidence="1">Belongs to the LysR transcriptional regulatory family.</text>
</comment>